<dbReference type="Proteomes" id="UP001597101">
    <property type="component" value="Unassembled WGS sequence"/>
</dbReference>
<evidence type="ECO:0000256" key="2">
    <source>
        <dbReference type="ARBA" id="ARBA00004713"/>
    </source>
</evidence>
<dbReference type="InterPro" id="IPR038107">
    <property type="entry name" value="Glycos_transf_N_sf"/>
</dbReference>
<protein>
    <recommendedName>
        <fullName evidence="4 8">3-deoxy-D-manno-octulosonic acid transferase</fullName>
        <shortName evidence="8">Kdo transferase</shortName>
        <ecNumber evidence="3 8">2.4.99.12</ecNumber>
    </recommendedName>
    <alternativeName>
        <fullName evidence="6 8">Lipid IV(A) 3-deoxy-D-manno-octulosonic acid transferase</fullName>
    </alternativeName>
</protein>
<evidence type="ECO:0000256" key="3">
    <source>
        <dbReference type="ARBA" id="ARBA00012621"/>
    </source>
</evidence>
<reference evidence="11" key="1">
    <citation type="journal article" date="2019" name="Int. J. Syst. Evol. Microbiol.">
        <title>The Global Catalogue of Microorganisms (GCM) 10K type strain sequencing project: providing services to taxonomists for standard genome sequencing and annotation.</title>
        <authorList>
            <consortium name="The Broad Institute Genomics Platform"/>
            <consortium name="The Broad Institute Genome Sequencing Center for Infectious Disease"/>
            <person name="Wu L."/>
            <person name="Ma J."/>
        </authorList>
    </citation>
    <scope>NUCLEOTIDE SEQUENCE [LARGE SCALE GENOMIC DNA]</scope>
    <source>
        <strain evidence="11">CCUG 60023</strain>
    </source>
</reference>
<keyword evidence="8" id="KW-0472">Membrane</keyword>
<comment type="similarity">
    <text evidence="8">Belongs to the glycosyltransferase group 1 family.</text>
</comment>
<evidence type="ECO:0000256" key="8">
    <source>
        <dbReference type="RuleBase" id="RU365103"/>
    </source>
</evidence>
<comment type="function">
    <text evidence="1 8">Involved in lipopolysaccharide (LPS) biosynthesis. Catalyzes the transfer of 3-deoxy-D-manno-octulosonate (Kdo) residue(s) from CMP-Kdo to lipid IV(A), the tetraacyldisaccharide-1,4'-bisphosphate precursor of lipid A.</text>
</comment>
<feature type="domain" description="3-deoxy-D-manno-octulosonic-acid transferase N-terminal" evidence="9">
    <location>
        <begin position="41"/>
        <end position="214"/>
    </location>
</feature>
<dbReference type="EMBL" id="JBHTJV010000003">
    <property type="protein sequence ID" value="MFD0916129.1"/>
    <property type="molecule type" value="Genomic_DNA"/>
</dbReference>
<dbReference type="NCBIfam" id="NF004387">
    <property type="entry name" value="PRK05749.1-3"/>
    <property type="match status" value="1"/>
</dbReference>
<name>A0ABW3FDX9_9HYPH</name>
<dbReference type="SUPFAM" id="SSF53756">
    <property type="entry name" value="UDP-Glycosyltransferase/glycogen phosphorylase"/>
    <property type="match status" value="1"/>
</dbReference>
<dbReference type="InterPro" id="IPR039901">
    <property type="entry name" value="Kdotransferase"/>
</dbReference>
<keyword evidence="11" id="KW-1185">Reference proteome</keyword>
<proteinExistence type="inferred from homology"/>
<evidence type="ECO:0000313" key="10">
    <source>
        <dbReference type="EMBL" id="MFD0916129.1"/>
    </source>
</evidence>
<evidence type="ECO:0000313" key="11">
    <source>
        <dbReference type="Proteomes" id="UP001597101"/>
    </source>
</evidence>
<evidence type="ECO:0000259" key="9">
    <source>
        <dbReference type="Pfam" id="PF04413"/>
    </source>
</evidence>
<accession>A0ABW3FDX9</accession>
<comment type="pathway">
    <text evidence="2 8">Bacterial outer membrane biogenesis; LPS core biosynthesis.</text>
</comment>
<keyword evidence="10" id="KW-0328">Glycosyltransferase</keyword>
<comment type="catalytic activity">
    <reaction evidence="7 8">
        <text>lipid IVA (E. coli) + CMP-3-deoxy-beta-D-manno-octulosonate = alpha-Kdo-(2-&gt;6)-lipid IVA (E. coli) + CMP + H(+)</text>
        <dbReference type="Rhea" id="RHEA:28066"/>
        <dbReference type="ChEBI" id="CHEBI:15378"/>
        <dbReference type="ChEBI" id="CHEBI:58603"/>
        <dbReference type="ChEBI" id="CHEBI:60364"/>
        <dbReference type="ChEBI" id="CHEBI:60377"/>
        <dbReference type="ChEBI" id="CHEBI:85987"/>
        <dbReference type="EC" id="2.4.99.12"/>
    </reaction>
</comment>
<gene>
    <name evidence="10" type="primary">waaA</name>
    <name evidence="10" type="ORF">ACFQ14_06895</name>
</gene>
<dbReference type="PANTHER" id="PTHR42755">
    <property type="entry name" value="3-DEOXY-MANNO-OCTULOSONATE CYTIDYLYLTRANSFERASE"/>
    <property type="match status" value="1"/>
</dbReference>
<dbReference type="Gene3D" id="3.40.50.2000">
    <property type="entry name" value="Glycogen Phosphorylase B"/>
    <property type="match status" value="1"/>
</dbReference>
<evidence type="ECO:0000256" key="6">
    <source>
        <dbReference type="ARBA" id="ARBA00031445"/>
    </source>
</evidence>
<dbReference type="Pfam" id="PF04413">
    <property type="entry name" value="Glycos_transf_N"/>
    <property type="match status" value="1"/>
</dbReference>
<dbReference type="PANTHER" id="PTHR42755:SF1">
    <property type="entry name" value="3-DEOXY-D-MANNO-OCTULOSONIC ACID TRANSFERASE, MITOCHONDRIAL-RELATED"/>
    <property type="match status" value="1"/>
</dbReference>
<dbReference type="RefSeq" id="WP_377211960.1">
    <property type="nucleotide sequence ID" value="NZ_JBHTJV010000003.1"/>
</dbReference>
<dbReference type="Gene3D" id="3.40.50.11720">
    <property type="entry name" value="3-Deoxy-D-manno-octulosonic-acid transferase, N-terminal domain"/>
    <property type="match status" value="1"/>
</dbReference>
<keyword evidence="8" id="KW-0448">Lipopolysaccharide biosynthesis</keyword>
<keyword evidence="5 8" id="KW-0808">Transferase</keyword>
<dbReference type="EC" id="2.4.99.12" evidence="3 8"/>
<comment type="caution">
    <text evidence="10">The sequence shown here is derived from an EMBL/GenBank/DDBJ whole genome shotgun (WGS) entry which is preliminary data.</text>
</comment>
<evidence type="ECO:0000256" key="4">
    <source>
        <dbReference type="ARBA" id="ARBA00019077"/>
    </source>
</evidence>
<evidence type="ECO:0000256" key="1">
    <source>
        <dbReference type="ARBA" id="ARBA00003394"/>
    </source>
</evidence>
<comment type="subcellular location">
    <subcellularLocation>
        <location evidence="8">Cell membrane</location>
    </subcellularLocation>
</comment>
<evidence type="ECO:0000256" key="7">
    <source>
        <dbReference type="ARBA" id="ARBA00049183"/>
    </source>
</evidence>
<keyword evidence="8" id="KW-1003">Cell membrane</keyword>
<dbReference type="GO" id="GO:0043842">
    <property type="term" value="F:Kdo transferase activity"/>
    <property type="evidence" value="ECO:0007669"/>
    <property type="project" value="UniProtKB-EC"/>
</dbReference>
<dbReference type="InterPro" id="IPR007507">
    <property type="entry name" value="Glycos_transf_N"/>
</dbReference>
<organism evidence="10 11">
    <name type="scientific">Pseudahrensia aquimaris</name>
    <dbReference type="NCBI Taxonomy" id="744461"/>
    <lineage>
        <taxon>Bacteria</taxon>
        <taxon>Pseudomonadati</taxon>
        <taxon>Pseudomonadota</taxon>
        <taxon>Alphaproteobacteria</taxon>
        <taxon>Hyphomicrobiales</taxon>
        <taxon>Ahrensiaceae</taxon>
        <taxon>Pseudahrensia</taxon>
    </lineage>
</organism>
<sequence>MADFWARTALMLYRGVGSILYPFSGPFLRARARKGKEDRSRRAERYGYASWKRPEGPLVWLHAASVGESLAIMPLIKRMESFGINLVFTTGTVTSASIAEDRLSERTIHQYVPMDVKRAVRRFLDHWQPDLVIFAESEIWPMTISELAKRNVPQILVNARMSDRSNRRWQKRPALAQAIFGQLSQVIAQSETDGERFRSLGAPWVSVAGNLKTDVGVPQVDERVLAKIKSQIQDRPTWVSVSTHRGEEAIMGRVHRMVASHAPGLLTIIVPRHPDRSREVEEELQAQGLNVVTRSSGKSIGSHTDVFLGDTIGEMGLYLRLSEIAFMGKSLAAEGGQNPIEPAMTGAAILSGRYVQNFRETYQKLLDAGGARLVSDENMLASHVLHLLRKRSDLEMMRDAARETVDGMTGALERTTLSLDAYIMPLRVQVGLQQHKNRAASASNASGAAK</sequence>
<evidence type="ECO:0000256" key="5">
    <source>
        <dbReference type="ARBA" id="ARBA00022679"/>
    </source>
</evidence>